<evidence type="ECO:0000259" key="10">
    <source>
        <dbReference type="PROSITE" id="PS50850"/>
    </source>
</evidence>
<proteinExistence type="inferred from homology"/>
<keyword evidence="4 9" id="KW-0812">Transmembrane</keyword>
<feature type="transmembrane region" description="Helical" evidence="9">
    <location>
        <begin position="31"/>
        <end position="56"/>
    </location>
</feature>
<evidence type="ECO:0000256" key="4">
    <source>
        <dbReference type="ARBA" id="ARBA00022692"/>
    </source>
</evidence>
<evidence type="ECO:0000256" key="9">
    <source>
        <dbReference type="SAM" id="Phobius"/>
    </source>
</evidence>
<feature type="transmembrane region" description="Helical" evidence="9">
    <location>
        <begin position="99"/>
        <end position="118"/>
    </location>
</feature>
<feature type="region of interest" description="Disordered" evidence="8">
    <location>
        <begin position="1"/>
        <end position="23"/>
    </location>
</feature>
<dbReference type="PANTHER" id="PTHR23501:SF187">
    <property type="entry name" value="MAJOR FACILITATOR SUPERFAMILY (MFS) PROFILE DOMAIN-CONTAINING PROTEIN"/>
    <property type="match status" value="1"/>
</dbReference>
<keyword evidence="5 9" id="KW-1133">Transmembrane helix</keyword>
<comment type="similarity">
    <text evidence="2">Belongs to the major facilitator superfamily.</text>
</comment>
<protein>
    <submittedName>
        <fullName evidence="11">Major facilitator superfamily domain-containing protein</fullName>
    </submittedName>
</protein>
<feature type="region of interest" description="Disordered" evidence="8">
    <location>
        <begin position="403"/>
        <end position="431"/>
    </location>
</feature>
<accession>A0A5N6WVB2</accession>
<feature type="domain" description="Major facilitator superfamily (MFS) profile" evidence="10">
    <location>
        <begin position="34"/>
        <end position="581"/>
    </location>
</feature>
<comment type="subcellular location">
    <subcellularLocation>
        <location evidence="1">Membrane</location>
        <topology evidence="1">Multi-pass membrane protein</topology>
    </subcellularLocation>
</comment>
<feature type="transmembrane region" description="Helical" evidence="9">
    <location>
        <begin position="157"/>
        <end position="179"/>
    </location>
</feature>
<dbReference type="Proteomes" id="UP000325945">
    <property type="component" value="Unassembled WGS sequence"/>
</dbReference>
<dbReference type="EMBL" id="ML741817">
    <property type="protein sequence ID" value="KAE8324518.1"/>
    <property type="molecule type" value="Genomic_DNA"/>
</dbReference>
<gene>
    <name evidence="11" type="ORF">BDV39DRAFT_195069</name>
</gene>
<feature type="transmembrane region" description="Helical" evidence="9">
    <location>
        <begin position="68"/>
        <end position="87"/>
    </location>
</feature>
<evidence type="ECO:0000256" key="5">
    <source>
        <dbReference type="ARBA" id="ARBA00022989"/>
    </source>
</evidence>
<reference evidence="12" key="1">
    <citation type="submission" date="2019-04" db="EMBL/GenBank/DDBJ databases">
        <title>Friends and foes A comparative genomics studyof 23 Aspergillus species from section Flavi.</title>
        <authorList>
            <consortium name="DOE Joint Genome Institute"/>
            <person name="Kjaerbolling I."/>
            <person name="Vesth T."/>
            <person name="Frisvad J.C."/>
            <person name="Nybo J.L."/>
            <person name="Theobald S."/>
            <person name="Kildgaard S."/>
            <person name="Isbrandt T."/>
            <person name="Kuo A."/>
            <person name="Sato A."/>
            <person name="Lyhne E.K."/>
            <person name="Kogle M.E."/>
            <person name="Wiebenga A."/>
            <person name="Kun R.S."/>
            <person name="Lubbers R.J."/>
            <person name="Makela M.R."/>
            <person name="Barry K."/>
            <person name="Chovatia M."/>
            <person name="Clum A."/>
            <person name="Daum C."/>
            <person name="Haridas S."/>
            <person name="He G."/>
            <person name="LaButti K."/>
            <person name="Lipzen A."/>
            <person name="Mondo S."/>
            <person name="Riley R."/>
            <person name="Salamov A."/>
            <person name="Simmons B.A."/>
            <person name="Magnuson J.K."/>
            <person name="Henrissat B."/>
            <person name="Mortensen U.H."/>
            <person name="Larsen T.O."/>
            <person name="Devries R.P."/>
            <person name="Grigoriev I.V."/>
            <person name="Machida M."/>
            <person name="Baker S.E."/>
            <person name="Andersen M.R."/>
        </authorList>
    </citation>
    <scope>NUCLEOTIDE SEQUENCE [LARGE SCALE GENOMIC DNA]</scope>
    <source>
        <strain evidence="12">CBS 130017</strain>
    </source>
</reference>
<feature type="transmembrane region" description="Helical" evidence="9">
    <location>
        <begin position="124"/>
        <end position="145"/>
    </location>
</feature>
<evidence type="ECO:0000313" key="11">
    <source>
        <dbReference type="EMBL" id="KAE8324518.1"/>
    </source>
</evidence>
<evidence type="ECO:0000256" key="8">
    <source>
        <dbReference type="SAM" id="MobiDB-lite"/>
    </source>
</evidence>
<dbReference type="InterPro" id="IPR011701">
    <property type="entry name" value="MFS"/>
</dbReference>
<sequence length="581" mass="62406">MPESVASPAEHAGARSSTTSKQATQKHPWRFWAIIITLSLTGLLSTIEGTIITSALPTITKALGGSSAYVWVPNAYFLASLAILPLVAQASDIFGRRPLLLMAVVLFILGSGLCGGASSMRMLIAARTVQGLGGGAIALLINTVVTDLVPLRERGKYMALIQMTATVGAALGPFLGGLITDHSTWRWVFYLNIPIGGSINTLPVFAGVLPFAILGGILLSKLGRYKPLHFLGFIPLTIAMGLFSLLTADSSTAAWVCFQLLCSLGAGLLSGITLPAMQASLDESLVAVTTGVWSFARGFGSVWGVTIPSAIYNNECRKNARSITDPAIADYLTGGRAYEYSTKAFVDSIQDPASREQVVQVFQKSLRTVWLVAIAFAGLGLLVTLVEKEVKLRDKLNTKFGLDDKGSDELSDKDEDDDEEDNTDNNTEGVANLFRPTTLSIEAATEKEQNLITNVPSDPLPSFKDHIDEISSLTLDETIQAISNLIPGLTITVTSNGEYLVTHHNHEGTVGLERLCEVYDNCAKHWLQEHTPLKKNLLQGSLDTLVLSLYRFGDLVLNVGLASSETMELPDDCGHQAARVV</sequence>
<dbReference type="GO" id="GO:0022857">
    <property type="term" value="F:transmembrane transporter activity"/>
    <property type="evidence" value="ECO:0007669"/>
    <property type="project" value="InterPro"/>
</dbReference>
<dbReference type="GO" id="GO:0005886">
    <property type="term" value="C:plasma membrane"/>
    <property type="evidence" value="ECO:0007669"/>
    <property type="project" value="TreeGrafter"/>
</dbReference>
<dbReference type="PROSITE" id="PS50850">
    <property type="entry name" value="MFS"/>
    <property type="match status" value="1"/>
</dbReference>
<feature type="transmembrane region" description="Helical" evidence="9">
    <location>
        <begin position="368"/>
        <end position="386"/>
    </location>
</feature>
<keyword evidence="6 9" id="KW-0472">Membrane</keyword>
<evidence type="ECO:0000256" key="6">
    <source>
        <dbReference type="ARBA" id="ARBA00023136"/>
    </source>
</evidence>
<dbReference type="InterPro" id="IPR005829">
    <property type="entry name" value="Sugar_transporter_CS"/>
</dbReference>
<dbReference type="Pfam" id="PF07690">
    <property type="entry name" value="MFS_1"/>
    <property type="match status" value="1"/>
</dbReference>
<name>A0A5N6WVB2_9EURO</name>
<feature type="transmembrane region" description="Helical" evidence="9">
    <location>
        <begin position="199"/>
        <end position="219"/>
    </location>
</feature>
<keyword evidence="12" id="KW-1185">Reference proteome</keyword>
<dbReference type="PANTHER" id="PTHR23501">
    <property type="entry name" value="MAJOR FACILITATOR SUPERFAMILY"/>
    <property type="match status" value="1"/>
</dbReference>
<evidence type="ECO:0000256" key="7">
    <source>
        <dbReference type="ARBA" id="ARBA00023180"/>
    </source>
</evidence>
<evidence type="ECO:0000256" key="3">
    <source>
        <dbReference type="ARBA" id="ARBA00022448"/>
    </source>
</evidence>
<dbReference type="Gene3D" id="1.20.1720.10">
    <property type="entry name" value="Multidrug resistance protein D"/>
    <property type="match status" value="1"/>
</dbReference>
<feature type="transmembrane region" description="Helical" evidence="9">
    <location>
        <begin position="252"/>
        <end position="272"/>
    </location>
</feature>
<evidence type="ECO:0000256" key="1">
    <source>
        <dbReference type="ARBA" id="ARBA00004141"/>
    </source>
</evidence>
<dbReference type="SUPFAM" id="SSF103473">
    <property type="entry name" value="MFS general substrate transporter"/>
    <property type="match status" value="1"/>
</dbReference>
<feature type="transmembrane region" description="Helical" evidence="9">
    <location>
        <begin position="228"/>
        <end position="246"/>
    </location>
</feature>
<dbReference type="PROSITE" id="PS00216">
    <property type="entry name" value="SUGAR_TRANSPORT_1"/>
    <property type="match status" value="1"/>
</dbReference>
<feature type="compositionally biased region" description="Acidic residues" evidence="8">
    <location>
        <begin position="411"/>
        <end position="423"/>
    </location>
</feature>
<dbReference type="InterPro" id="IPR036259">
    <property type="entry name" value="MFS_trans_sf"/>
</dbReference>
<organism evidence="11 12">
    <name type="scientific">Aspergillus sergii</name>
    <dbReference type="NCBI Taxonomy" id="1034303"/>
    <lineage>
        <taxon>Eukaryota</taxon>
        <taxon>Fungi</taxon>
        <taxon>Dikarya</taxon>
        <taxon>Ascomycota</taxon>
        <taxon>Pezizomycotina</taxon>
        <taxon>Eurotiomycetes</taxon>
        <taxon>Eurotiomycetidae</taxon>
        <taxon>Eurotiales</taxon>
        <taxon>Aspergillaceae</taxon>
        <taxon>Aspergillus</taxon>
        <taxon>Aspergillus subgen. Circumdati</taxon>
    </lineage>
</organism>
<keyword evidence="7" id="KW-0325">Glycoprotein</keyword>
<dbReference type="AlphaFoldDB" id="A0A5N6WVB2"/>
<evidence type="ECO:0000256" key="2">
    <source>
        <dbReference type="ARBA" id="ARBA00008335"/>
    </source>
</evidence>
<dbReference type="CDD" id="cd17502">
    <property type="entry name" value="MFS_Azr1_MDR_like"/>
    <property type="match status" value="1"/>
</dbReference>
<dbReference type="InterPro" id="IPR020846">
    <property type="entry name" value="MFS_dom"/>
</dbReference>
<evidence type="ECO:0000313" key="12">
    <source>
        <dbReference type="Proteomes" id="UP000325945"/>
    </source>
</evidence>
<dbReference type="PRINTS" id="PR01036">
    <property type="entry name" value="TCRTETB"/>
</dbReference>
<keyword evidence="3" id="KW-0813">Transport</keyword>